<keyword evidence="3" id="KW-1185">Reference proteome</keyword>
<gene>
    <name evidence="2" type="ORF">Vlu01_17020</name>
</gene>
<proteinExistence type="predicted"/>
<evidence type="ECO:0000313" key="2">
    <source>
        <dbReference type="EMBL" id="GIJ21078.1"/>
    </source>
</evidence>
<feature type="compositionally biased region" description="Polar residues" evidence="1">
    <location>
        <begin position="38"/>
        <end position="49"/>
    </location>
</feature>
<accession>A0ABQ4ITW9</accession>
<organism evidence="2 3">
    <name type="scientific">Micromonospora lutea</name>
    <dbReference type="NCBI Taxonomy" id="419825"/>
    <lineage>
        <taxon>Bacteria</taxon>
        <taxon>Bacillati</taxon>
        <taxon>Actinomycetota</taxon>
        <taxon>Actinomycetes</taxon>
        <taxon>Micromonosporales</taxon>
        <taxon>Micromonosporaceae</taxon>
        <taxon>Micromonospora</taxon>
    </lineage>
</organism>
<evidence type="ECO:0000313" key="3">
    <source>
        <dbReference type="Proteomes" id="UP000643165"/>
    </source>
</evidence>
<comment type="caution">
    <text evidence="2">The sequence shown here is derived from an EMBL/GenBank/DDBJ whole genome shotgun (WGS) entry which is preliminary data.</text>
</comment>
<dbReference type="EMBL" id="BOPB01000009">
    <property type="protein sequence ID" value="GIJ21078.1"/>
    <property type="molecule type" value="Genomic_DNA"/>
</dbReference>
<dbReference type="Proteomes" id="UP000643165">
    <property type="component" value="Unassembled WGS sequence"/>
</dbReference>
<protein>
    <submittedName>
        <fullName evidence="2">Uncharacterized protein</fullName>
    </submittedName>
</protein>
<name>A0ABQ4ITW9_9ACTN</name>
<reference evidence="2 3" key="1">
    <citation type="submission" date="2021-01" db="EMBL/GenBank/DDBJ databases">
        <title>Whole genome shotgun sequence of Verrucosispora lutea NBRC 106530.</title>
        <authorList>
            <person name="Komaki H."/>
            <person name="Tamura T."/>
        </authorList>
    </citation>
    <scope>NUCLEOTIDE SEQUENCE [LARGE SCALE GENOMIC DNA]</scope>
    <source>
        <strain evidence="2 3">NBRC 106530</strain>
    </source>
</reference>
<feature type="region of interest" description="Disordered" evidence="1">
    <location>
        <begin position="28"/>
        <end position="75"/>
    </location>
</feature>
<sequence>MGGHSDRGSALGGARGYAMYNRRAAPGIPQMGWLRSPPNRTINPISPSTCVYERADPDIRRNKPTDARPVPSMTGLSLKLFRHELADPRHR</sequence>
<feature type="compositionally biased region" description="Basic and acidic residues" evidence="1">
    <location>
        <begin position="53"/>
        <end position="66"/>
    </location>
</feature>
<evidence type="ECO:0000256" key="1">
    <source>
        <dbReference type="SAM" id="MobiDB-lite"/>
    </source>
</evidence>